<dbReference type="EMBL" id="GBRH01232361">
    <property type="protein sequence ID" value="JAD65534.1"/>
    <property type="molecule type" value="Transcribed_RNA"/>
</dbReference>
<reference evidence="1" key="1">
    <citation type="submission" date="2014-09" db="EMBL/GenBank/DDBJ databases">
        <authorList>
            <person name="Magalhaes I.L.F."/>
            <person name="Oliveira U."/>
            <person name="Santos F.R."/>
            <person name="Vidigal T.H.D.A."/>
            <person name="Brescovit A.D."/>
            <person name="Santos A.J."/>
        </authorList>
    </citation>
    <scope>NUCLEOTIDE SEQUENCE</scope>
    <source>
        <tissue evidence="1">Shoot tissue taken approximately 20 cm above the soil surface</tissue>
    </source>
</reference>
<name>A0A0A9BNL0_ARUDO</name>
<accession>A0A0A9BNL0</accession>
<reference evidence="1" key="2">
    <citation type="journal article" date="2015" name="Data Brief">
        <title>Shoot transcriptome of the giant reed, Arundo donax.</title>
        <authorList>
            <person name="Barrero R.A."/>
            <person name="Guerrero F.D."/>
            <person name="Moolhuijzen P."/>
            <person name="Goolsby J.A."/>
            <person name="Tidwell J."/>
            <person name="Bellgard S.E."/>
            <person name="Bellgard M.I."/>
        </authorList>
    </citation>
    <scope>NUCLEOTIDE SEQUENCE</scope>
    <source>
        <tissue evidence="1">Shoot tissue taken approximately 20 cm above the soil surface</tissue>
    </source>
</reference>
<evidence type="ECO:0000313" key="1">
    <source>
        <dbReference type="EMBL" id="JAD65534.1"/>
    </source>
</evidence>
<proteinExistence type="predicted"/>
<sequence length="30" mass="3488">MKLSSQPSHKNVKSNQVSAFCFTYRTRQLT</sequence>
<protein>
    <submittedName>
        <fullName evidence="1">Uncharacterized protein</fullName>
    </submittedName>
</protein>
<organism evidence="1">
    <name type="scientific">Arundo donax</name>
    <name type="common">Giant reed</name>
    <name type="synonym">Donax arundinaceus</name>
    <dbReference type="NCBI Taxonomy" id="35708"/>
    <lineage>
        <taxon>Eukaryota</taxon>
        <taxon>Viridiplantae</taxon>
        <taxon>Streptophyta</taxon>
        <taxon>Embryophyta</taxon>
        <taxon>Tracheophyta</taxon>
        <taxon>Spermatophyta</taxon>
        <taxon>Magnoliopsida</taxon>
        <taxon>Liliopsida</taxon>
        <taxon>Poales</taxon>
        <taxon>Poaceae</taxon>
        <taxon>PACMAD clade</taxon>
        <taxon>Arundinoideae</taxon>
        <taxon>Arundineae</taxon>
        <taxon>Arundo</taxon>
    </lineage>
</organism>
<dbReference type="AlphaFoldDB" id="A0A0A9BNL0"/>